<dbReference type="VEuPathDB" id="FungiDB:jhhlp_003929"/>
<dbReference type="InterPro" id="IPR037138">
    <property type="entry name" value="His_deacetylse_dom_sf"/>
</dbReference>
<evidence type="ECO:0000259" key="6">
    <source>
        <dbReference type="Pfam" id="PF00850"/>
    </source>
</evidence>
<feature type="domain" description="Histone deacetylase" evidence="6">
    <location>
        <begin position="27"/>
        <end position="382"/>
    </location>
</feature>
<keyword evidence="5" id="KW-0862">Zinc</keyword>
<dbReference type="Pfam" id="PF00850">
    <property type="entry name" value="Hist_deacetyl"/>
    <property type="match status" value="1"/>
</dbReference>
<comment type="similarity">
    <text evidence="2">Belongs to the histone deacetylase family.</text>
</comment>
<comment type="caution">
    <text evidence="7">The sequence shown here is derived from an EMBL/GenBank/DDBJ whole genome shotgun (WGS) entry which is preliminary data.</text>
</comment>
<reference evidence="7 8" key="1">
    <citation type="journal article" date="2017" name="G3 (Bethesda)">
        <title>First Draft Genome Sequence of the Pathogenic Fungus Lomentospora prolificans (Formerly Scedosporium prolificans).</title>
        <authorList>
            <person name="Luo R."/>
            <person name="Zimin A."/>
            <person name="Workman R."/>
            <person name="Fan Y."/>
            <person name="Pertea G."/>
            <person name="Grossman N."/>
            <person name="Wear M.P."/>
            <person name="Jia B."/>
            <person name="Miller H."/>
            <person name="Casadevall A."/>
            <person name="Timp W."/>
            <person name="Zhang S.X."/>
            <person name="Salzberg S.L."/>
        </authorList>
    </citation>
    <scope>NUCLEOTIDE SEQUENCE [LARGE SCALE GENOMIC DNA]</scope>
    <source>
        <strain evidence="7 8">JHH-5317</strain>
    </source>
</reference>
<dbReference type="Proteomes" id="UP000233524">
    <property type="component" value="Unassembled WGS sequence"/>
</dbReference>
<dbReference type="OrthoDB" id="5232919at2759"/>
<dbReference type="STRING" id="41688.A0A2N3NA44"/>
<evidence type="ECO:0000256" key="4">
    <source>
        <dbReference type="ARBA" id="ARBA00022801"/>
    </source>
</evidence>
<organism evidence="7 8">
    <name type="scientific">Lomentospora prolificans</name>
    <dbReference type="NCBI Taxonomy" id="41688"/>
    <lineage>
        <taxon>Eukaryota</taxon>
        <taxon>Fungi</taxon>
        <taxon>Dikarya</taxon>
        <taxon>Ascomycota</taxon>
        <taxon>Pezizomycotina</taxon>
        <taxon>Sordariomycetes</taxon>
        <taxon>Hypocreomycetidae</taxon>
        <taxon>Microascales</taxon>
        <taxon>Microascaceae</taxon>
        <taxon>Lomentospora</taxon>
    </lineage>
</organism>
<dbReference type="SUPFAM" id="SSF52768">
    <property type="entry name" value="Arginase/deacetylase"/>
    <property type="match status" value="1"/>
</dbReference>
<sequence length="390" mass="42705">MLVLHHPATLDHCTIEILNGKVIPAYECPERISTILDFLRKEGRHELHDISNQDHRTEPRDDAGSELNGTAALTDRLIAETHDPGYVKYLRTVHSDWVRLGVIKEEESLLPECFRVPSVANTSTNRGPPRDVLALPGFYSFDLSSGISKGSWSSILASAELAVEAARACVRGPAPSSSALQKDVMALCRPPGHHCTTKMAGGYCYLNIAVIATHALRYFHAMSGNGQAGLPKIAILDLDFHHGNGTQDYFYRDPSVVYVSIHGKDEYPYYTGFGDETGEGAGEGANWNFPLMVHSSAKQYTNMVKQAMGIIEKAKPTYLVVSLGFDTYRMDPLGSFAIDTEDYETIARLVSEAPCLDGVPTVILLEGGYVLEALGPNLSSFLRGWESGRV</sequence>
<protein>
    <recommendedName>
        <fullName evidence="6">Histone deacetylase domain-containing protein</fullName>
    </recommendedName>
</protein>
<keyword evidence="8" id="KW-1185">Reference proteome</keyword>
<comment type="cofactor">
    <cofactor evidence="1">
        <name>Zn(2+)</name>
        <dbReference type="ChEBI" id="CHEBI:29105"/>
    </cofactor>
</comment>
<evidence type="ECO:0000256" key="1">
    <source>
        <dbReference type="ARBA" id="ARBA00001947"/>
    </source>
</evidence>
<dbReference type="GO" id="GO:0046872">
    <property type="term" value="F:metal ion binding"/>
    <property type="evidence" value="ECO:0007669"/>
    <property type="project" value="UniProtKB-KW"/>
</dbReference>
<keyword evidence="4" id="KW-0378">Hydrolase</keyword>
<evidence type="ECO:0000313" key="7">
    <source>
        <dbReference type="EMBL" id="PKS09315.1"/>
    </source>
</evidence>
<proteinExistence type="inferred from homology"/>
<dbReference type="PANTHER" id="PTHR10625:SF17">
    <property type="entry name" value="HISTONE DEACETYLASE 8"/>
    <property type="match status" value="1"/>
</dbReference>
<dbReference type="CDD" id="cd10001">
    <property type="entry name" value="HDAC_classII_APAH"/>
    <property type="match status" value="1"/>
</dbReference>
<name>A0A2N3NA44_9PEZI</name>
<gene>
    <name evidence="7" type="ORF">jhhlp_003929</name>
</gene>
<evidence type="ECO:0000256" key="5">
    <source>
        <dbReference type="ARBA" id="ARBA00022833"/>
    </source>
</evidence>
<dbReference type="GO" id="GO:0040029">
    <property type="term" value="P:epigenetic regulation of gene expression"/>
    <property type="evidence" value="ECO:0007669"/>
    <property type="project" value="TreeGrafter"/>
</dbReference>
<dbReference type="PANTHER" id="PTHR10625">
    <property type="entry name" value="HISTONE DEACETYLASE HDAC1-RELATED"/>
    <property type="match status" value="1"/>
</dbReference>
<dbReference type="InterPro" id="IPR023696">
    <property type="entry name" value="Ureohydrolase_dom_sf"/>
</dbReference>
<evidence type="ECO:0000256" key="3">
    <source>
        <dbReference type="ARBA" id="ARBA00022723"/>
    </source>
</evidence>
<dbReference type="InParanoid" id="A0A2N3NA44"/>
<dbReference type="GO" id="GO:0004407">
    <property type="term" value="F:histone deacetylase activity"/>
    <property type="evidence" value="ECO:0007669"/>
    <property type="project" value="TreeGrafter"/>
</dbReference>
<evidence type="ECO:0000256" key="2">
    <source>
        <dbReference type="ARBA" id="ARBA00005947"/>
    </source>
</evidence>
<dbReference type="InterPro" id="IPR023801">
    <property type="entry name" value="His_deacetylse_dom"/>
</dbReference>
<dbReference type="Gene3D" id="3.40.800.20">
    <property type="entry name" value="Histone deacetylase domain"/>
    <property type="match status" value="1"/>
</dbReference>
<evidence type="ECO:0000313" key="8">
    <source>
        <dbReference type="Proteomes" id="UP000233524"/>
    </source>
</evidence>
<accession>A0A2N3NA44</accession>
<dbReference type="AlphaFoldDB" id="A0A2N3NA44"/>
<keyword evidence="3" id="KW-0479">Metal-binding</keyword>
<dbReference type="EMBL" id="NLAX01000010">
    <property type="protein sequence ID" value="PKS09315.1"/>
    <property type="molecule type" value="Genomic_DNA"/>
</dbReference>
<dbReference type="GO" id="GO:0016787">
    <property type="term" value="F:hydrolase activity"/>
    <property type="evidence" value="ECO:0007669"/>
    <property type="project" value="UniProtKB-KW"/>
</dbReference>